<dbReference type="PANTHER" id="PTHR30027:SF3">
    <property type="entry name" value="16S RRNA (URACIL(1498)-N(3))-METHYLTRANSFERASE"/>
    <property type="match status" value="1"/>
</dbReference>
<dbReference type="NCBIfam" id="TIGR00046">
    <property type="entry name" value="RsmE family RNA methyltransferase"/>
    <property type="match status" value="1"/>
</dbReference>
<dbReference type="GO" id="GO:0070475">
    <property type="term" value="P:rRNA base methylation"/>
    <property type="evidence" value="ECO:0007669"/>
    <property type="project" value="TreeGrafter"/>
</dbReference>
<dbReference type="KEGG" id="gsl:Gasu_05810"/>
<keyword evidence="5" id="KW-0698">rRNA processing</keyword>
<accession>M2XPM6</accession>
<dbReference type="OMA" id="MLWSDSA"/>
<evidence type="ECO:0000256" key="2">
    <source>
        <dbReference type="ARBA" id="ARBA00005528"/>
    </source>
</evidence>
<proteinExistence type="inferred from homology"/>
<dbReference type="InterPro" id="IPR029026">
    <property type="entry name" value="tRNA_m1G_MTases_N"/>
</dbReference>
<keyword evidence="6 12" id="KW-0489">Methyltransferase</keyword>
<dbReference type="InterPro" id="IPR006700">
    <property type="entry name" value="RsmE"/>
</dbReference>
<evidence type="ECO:0000313" key="12">
    <source>
        <dbReference type="EMBL" id="EME32167.1"/>
    </source>
</evidence>
<evidence type="ECO:0000256" key="6">
    <source>
        <dbReference type="ARBA" id="ARBA00022603"/>
    </source>
</evidence>
<comment type="function">
    <text evidence="9">Specifically methylates the N3 position of the uracil ring of uridine 1498 (m3U1498) in 16S rRNA. Acts on the fully assembled 30S ribosomal subunit.</text>
</comment>
<evidence type="ECO:0000256" key="8">
    <source>
        <dbReference type="ARBA" id="ARBA00022691"/>
    </source>
</evidence>
<dbReference type="CDD" id="cd18084">
    <property type="entry name" value="RsmE-like"/>
    <property type="match status" value="1"/>
</dbReference>
<comment type="catalytic activity">
    <reaction evidence="10">
        <text>uridine(1498) in 16S rRNA + S-adenosyl-L-methionine = N(3)-methyluridine(1498) in 16S rRNA + S-adenosyl-L-homocysteine + H(+)</text>
        <dbReference type="Rhea" id="RHEA:42920"/>
        <dbReference type="Rhea" id="RHEA-COMP:10283"/>
        <dbReference type="Rhea" id="RHEA-COMP:10284"/>
        <dbReference type="ChEBI" id="CHEBI:15378"/>
        <dbReference type="ChEBI" id="CHEBI:57856"/>
        <dbReference type="ChEBI" id="CHEBI:59789"/>
        <dbReference type="ChEBI" id="CHEBI:65315"/>
        <dbReference type="ChEBI" id="CHEBI:74502"/>
        <dbReference type="EC" id="2.1.1.193"/>
    </reaction>
</comment>
<comment type="subcellular location">
    <subcellularLocation>
        <location evidence="1">Cytoplasm</location>
    </subcellularLocation>
</comment>
<dbReference type="EC" id="2.1.1.193" evidence="3"/>
<evidence type="ECO:0000256" key="7">
    <source>
        <dbReference type="ARBA" id="ARBA00022679"/>
    </source>
</evidence>
<dbReference type="Proteomes" id="UP000030680">
    <property type="component" value="Unassembled WGS sequence"/>
</dbReference>
<keyword evidence="4" id="KW-0963">Cytoplasm</keyword>
<dbReference type="SUPFAM" id="SSF75217">
    <property type="entry name" value="alpha/beta knot"/>
    <property type="match status" value="1"/>
</dbReference>
<dbReference type="eggNOG" id="ENOG502QPPV">
    <property type="taxonomic scope" value="Eukaryota"/>
</dbReference>
<feature type="domain" description="Ribosomal RNA small subunit methyltransferase E methyltransferase" evidence="11">
    <location>
        <begin position="127"/>
        <end position="290"/>
    </location>
</feature>
<dbReference type="GeneID" id="17090763"/>
<dbReference type="InterPro" id="IPR046886">
    <property type="entry name" value="RsmE_MTase_dom"/>
</dbReference>
<dbReference type="GO" id="GO:0070042">
    <property type="term" value="F:rRNA (uridine-N3-)-methyltransferase activity"/>
    <property type="evidence" value="ECO:0007669"/>
    <property type="project" value="TreeGrafter"/>
</dbReference>
<evidence type="ECO:0000256" key="3">
    <source>
        <dbReference type="ARBA" id="ARBA00012328"/>
    </source>
</evidence>
<keyword evidence="13" id="KW-1185">Reference proteome</keyword>
<reference evidence="13" key="1">
    <citation type="journal article" date="2013" name="Science">
        <title>Gene transfer from bacteria and archaea facilitated evolution of an extremophilic eukaryote.</title>
        <authorList>
            <person name="Schonknecht G."/>
            <person name="Chen W.H."/>
            <person name="Ternes C.M."/>
            <person name="Barbier G.G."/>
            <person name="Shrestha R.P."/>
            <person name="Stanke M."/>
            <person name="Brautigam A."/>
            <person name="Baker B.J."/>
            <person name="Banfield J.F."/>
            <person name="Garavito R.M."/>
            <person name="Carr K."/>
            <person name="Wilkerson C."/>
            <person name="Rensing S.A."/>
            <person name="Gagneul D."/>
            <person name="Dickenson N.E."/>
            <person name="Oesterhelt C."/>
            <person name="Lercher M.J."/>
            <person name="Weber A.P."/>
        </authorList>
    </citation>
    <scope>NUCLEOTIDE SEQUENCE [LARGE SCALE GENOMIC DNA]</scope>
    <source>
        <strain evidence="13">074W</strain>
    </source>
</reference>
<dbReference type="Pfam" id="PF04452">
    <property type="entry name" value="Methyltrans_RNA"/>
    <property type="match status" value="1"/>
</dbReference>
<dbReference type="GO" id="GO:0005737">
    <property type="term" value="C:cytoplasm"/>
    <property type="evidence" value="ECO:0007669"/>
    <property type="project" value="UniProtKB-SubCell"/>
</dbReference>
<organism evidence="12 13">
    <name type="scientific">Galdieria sulphuraria</name>
    <name type="common">Red alga</name>
    <dbReference type="NCBI Taxonomy" id="130081"/>
    <lineage>
        <taxon>Eukaryota</taxon>
        <taxon>Rhodophyta</taxon>
        <taxon>Bangiophyceae</taxon>
        <taxon>Galdieriales</taxon>
        <taxon>Galdieriaceae</taxon>
        <taxon>Galdieria</taxon>
    </lineage>
</organism>
<dbReference type="STRING" id="130081.M2XPM6"/>
<evidence type="ECO:0000256" key="10">
    <source>
        <dbReference type="ARBA" id="ARBA00047944"/>
    </source>
</evidence>
<keyword evidence="8" id="KW-0949">S-adenosyl-L-methionine</keyword>
<evidence type="ECO:0000313" key="13">
    <source>
        <dbReference type="Proteomes" id="UP000030680"/>
    </source>
</evidence>
<protein>
    <recommendedName>
        <fullName evidence="3">16S rRNA (uracil(1498)-N(3))-methyltransferase</fullName>
        <ecNumber evidence="3">2.1.1.193</ecNumber>
    </recommendedName>
</protein>
<evidence type="ECO:0000256" key="5">
    <source>
        <dbReference type="ARBA" id="ARBA00022552"/>
    </source>
</evidence>
<sequence length="295" mass="33542">MLLWIPTGVTFYKIFQRNYLFSRWPRKPSKSALCRHCIVASLSRVFIGDSPEKATSNHFRNINSGIILYLEEEETQHLKARRVRENEALEVFDGSGYVGRAVFLGFSKDNQRSAKILIRSWTPVEAEEHVKLTIGVGVPKGKRGDWLVEKLTEVGVDSLIPVRYERTNYEPSVVDRGKQQRWRKVCIAACKQCCRNNLMLIESEQSFRDIMWKQQSTKHWDKVYVASTTAPFLSSVPQMKPTKVLGLIGPEGGLTPEEEQTVSDLGANFVKLNRYTLRVETAATVLASLIFSNVS</sequence>
<evidence type="ECO:0000256" key="1">
    <source>
        <dbReference type="ARBA" id="ARBA00004496"/>
    </source>
</evidence>
<evidence type="ECO:0000259" key="11">
    <source>
        <dbReference type="Pfam" id="PF04452"/>
    </source>
</evidence>
<dbReference type="Gene3D" id="3.40.1280.10">
    <property type="match status" value="1"/>
</dbReference>
<gene>
    <name evidence="12" type="ORF">Gasu_05810</name>
</gene>
<name>M2XPM6_GALSU</name>
<dbReference type="PANTHER" id="PTHR30027">
    <property type="entry name" value="RIBOSOMAL RNA SMALL SUBUNIT METHYLTRANSFERASE E"/>
    <property type="match status" value="1"/>
</dbReference>
<keyword evidence="7 12" id="KW-0808">Transferase</keyword>
<dbReference type="OrthoDB" id="3465at2759"/>
<dbReference type="Gramene" id="EME32167">
    <property type="protein sequence ID" value="EME32167"/>
    <property type="gene ID" value="Gasu_05810"/>
</dbReference>
<evidence type="ECO:0000256" key="9">
    <source>
        <dbReference type="ARBA" id="ARBA00025699"/>
    </source>
</evidence>
<dbReference type="InterPro" id="IPR029028">
    <property type="entry name" value="Alpha/beta_knot_MTases"/>
</dbReference>
<dbReference type="EMBL" id="KB454487">
    <property type="protein sequence ID" value="EME32167.1"/>
    <property type="molecule type" value="Genomic_DNA"/>
</dbReference>
<comment type="similarity">
    <text evidence="2">Belongs to the RNA methyltransferase RsmE family.</text>
</comment>
<dbReference type="AlphaFoldDB" id="M2XPM6"/>
<dbReference type="RefSeq" id="XP_005708687.1">
    <property type="nucleotide sequence ID" value="XM_005708630.1"/>
</dbReference>
<evidence type="ECO:0000256" key="4">
    <source>
        <dbReference type="ARBA" id="ARBA00022490"/>
    </source>
</evidence>